<feature type="domain" description="HTH luxR-type" evidence="5">
    <location>
        <begin position="839"/>
        <end position="904"/>
    </location>
</feature>
<dbReference type="PANTHER" id="PTHR16305:SF28">
    <property type="entry name" value="GUANYLATE CYCLASE DOMAIN-CONTAINING PROTEIN"/>
    <property type="match status" value="1"/>
</dbReference>
<keyword evidence="2" id="KW-0067">ATP-binding</keyword>
<dbReference type="AlphaFoldDB" id="A0A8J4EF03"/>
<dbReference type="GO" id="GO:0005524">
    <property type="term" value="F:ATP binding"/>
    <property type="evidence" value="ECO:0007669"/>
    <property type="project" value="UniProtKB-KW"/>
</dbReference>
<dbReference type="InterPro" id="IPR027417">
    <property type="entry name" value="P-loop_NTPase"/>
</dbReference>
<dbReference type="GO" id="GO:0005737">
    <property type="term" value="C:cytoplasm"/>
    <property type="evidence" value="ECO:0007669"/>
    <property type="project" value="TreeGrafter"/>
</dbReference>
<reference evidence="6" key="1">
    <citation type="submission" date="2021-01" db="EMBL/GenBank/DDBJ databases">
        <title>Whole genome shotgun sequence of Virgisporangium ochraceum NBRC 16418.</title>
        <authorList>
            <person name="Komaki H."/>
            <person name="Tamura T."/>
        </authorList>
    </citation>
    <scope>NUCLEOTIDE SEQUENCE</scope>
    <source>
        <strain evidence="6">NBRC 16418</strain>
    </source>
</reference>
<dbReference type="Gene3D" id="1.25.40.10">
    <property type="entry name" value="Tetratricopeptide repeat domain"/>
    <property type="match status" value="2"/>
</dbReference>
<dbReference type="GO" id="GO:0004016">
    <property type="term" value="F:adenylate cyclase activity"/>
    <property type="evidence" value="ECO:0007669"/>
    <property type="project" value="TreeGrafter"/>
</dbReference>
<dbReference type="GO" id="GO:0003677">
    <property type="term" value="F:DNA binding"/>
    <property type="evidence" value="ECO:0007669"/>
    <property type="project" value="InterPro"/>
</dbReference>
<accession>A0A8J4EF03</accession>
<dbReference type="PRINTS" id="PR00038">
    <property type="entry name" value="HTHLUXR"/>
</dbReference>
<dbReference type="InterPro" id="IPR026000">
    <property type="entry name" value="Apc5_dom"/>
</dbReference>
<gene>
    <name evidence="6" type="ORF">Voc01_072260</name>
</gene>
<dbReference type="Proteomes" id="UP000635606">
    <property type="component" value="Unassembled WGS sequence"/>
</dbReference>
<evidence type="ECO:0000256" key="4">
    <source>
        <dbReference type="SAM" id="MobiDB-lite"/>
    </source>
</evidence>
<feature type="repeat" description="TPR" evidence="3">
    <location>
        <begin position="591"/>
        <end position="624"/>
    </location>
</feature>
<evidence type="ECO:0000256" key="2">
    <source>
        <dbReference type="ARBA" id="ARBA00022840"/>
    </source>
</evidence>
<dbReference type="SUPFAM" id="SSF52540">
    <property type="entry name" value="P-loop containing nucleoside triphosphate hydrolases"/>
    <property type="match status" value="1"/>
</dbReference>
<feature type="compositionally biased region" description="Low complexity" evidence="4">
    <location>
        <begin position="738"/>
        <end position="758"/>
    </location>
</feature>
<dbReference type="Gene3D" id="1.10.10.10">
    <property type="entry name" value="Winged helix-like DNA-binding domain superfamily/Winged helix DNA-binding domain"/>
    <property type="match status" value="1"/>
</dbReference>
<name>A0A8J4EF03_9ACTN</name>
<evidence type="ECO:0000256" key="3">
    <source>
        <dbReference type="PROSITE-ProRule" id="PRU00339"/>
    </source>
</evidence>
<dbReference type="GO" id="GO:0006355">
    <property type="term" value="P:regulation of DNA-templated transcription"/>
    <property type="evidence" value="ECO:0007669"/>
    <property type="project" value="InterPro"/>
</dbReference>
<dbReference type="SUPFAM" id="SSF48452">
    <property type="entry name" value="TPR-like"/>
    <property type="match status" value="1"/>
</dbReference>
<dbReference type="SMART" id="SM00421">
    <property type="entry name" value="HTH_LUXR"/>
    <property type="match status" value="1"/>
</dbReference>
<sequence length="911" mass="97779">MPDRPILERERELAELASATRAAAEGTGSVVLVFGEAGIGKSSLLQTARSVLPAEGRLLVGYCDDLSTPRPFGPLRDLVGAVGAGLARALDASDRTRAPDALRAELDRPGQPTVLAVEDAHWADEATLDVLQFLVRRITALPAVLILTYRDDELGPEHPLHRLLGLASRTPGTRRLPLQKLSTSAVRRLTEQSALDPDDVYAVTAGNPFFVTEVVAAGGARKVPPTIADAVRGRVAGLPEASREALEQLAVLPSGVERWLLDPLLRDRPERPGNADRMHVLAAAEQHGLLTVTPQRVAFRHELARRAVADALPAARRMHYNRRVLRALVEHTEWDLSRIVHHAAEAGDTDAIVRYAPAAATEASRTGAHREAAAHLRLALTLRTRFPDDALAGLFEAYAVECYTLGQAGPALPAQQEAVALRRTLGDKAKLGTALRWLARIGWWANERPTAERAAEEGVKILRDAGEPALLAMAQSSLAQLHMLANRNEESVALAAEAVTVARSVDDPALLSHALNNWATAGWRIGDPDAEARLVESLRVALDAGETDHACRAYVNLVWSLIEDRRWDDADRYLTESIGYADGTEFVGFLAYLLVARGLVYLATGRWDEAVAVVEPAFDAQPAARWGALTVRGRIAVRRGLPEADDLIDQARQIAERMDEPLRIGPVAAARAEAAWLRGDRAAVTAVAAPAYDRLAGDPRDPVLPELYLWLAKAGAAPTGTPPPGRPPPGRPPPGQPPAGQATPPTGAPPTGRATPPAWTEPYVAQARGDWALAAEGFTELGCPYECAQALADSDDPDDLLAALSVLDGLGAEPLGRRVRARLRDVGVTRIPRGPTDTTRDNPAGLTERQLTVLRMVAEGLTNAQIAERLVVSTRTVDTHVGAVLDKFGVRNRRDAVAHAVTLGIVPGQSR</sequence>
<dbReference type="CDD" id="cd06170">
    <property type="entry name" value="LuxR_C_like"/>
    <property type="match status" value="1"/>
</dbReference>
<dbReference type="SUPFAM" id="SSF46894">
    <property type="entry name" value="C-terminal effector domain of the bipartite response regulators"/>
    <property type="match status" value="1"/>
</dbReference>
<keyword evidence="7" id="KW-1185">Reference proteome</keyword>
<dbReference type="EMBL" id="BOPH01000098">
    <property type="protein sequence ID" value="GIJ72309.1"/>
    <property type="molecule type" value="Genomic_DNA"/>
</dbReference>
<dbReference type="Pfam" id="PF12862">
    <property type="entry name" value="ANAPC5"/>
    <property type="match status" value="2"/>
</dbReference>
<dbReference type="Gene3D" id="3.40.50.300">
    <property type="entry name" value="P-loop containing nucleotide triphosphate hydrolases"/>
    <property type="match status" value="1"/>
</dbReference>
<dbReference type="InterPro" id="IPR019734">
    <property type="entry name" value="TPR_rpt"/>
</dbReference>
<evidence type="ECO:0000313" key="6">
    <source>
        <dbReference type="EMBL" id="GIJ72309.1"/>
    </source>
</evidence>
<keyword evidence="1" id="KW-0547">Nucleotide-binding</keyword>
<dbReference type="InterPro" id="IPR011990">
    <property type="entry name" value="TPR-like_helical_dom_sf"/>
</dbReference>
<proteinExistence type="predicted"/>
<dbReference type="PROSITE" id="PS50043">
    <property type="entry name" value="HTH_LUXR_2"/>
    <property type="match status" value="1"/>
</dbReference>
<protein>
    <submittedName>
        <fullName evidence="6">LuxR family transcriptional regulator</fullName>
    </submittedName>
</protein>
<comment type="caution">
    <text evidence="6">The sequence shown here is derived from an EMBL/GenBank/DDBJ whole genome shotgun (WGS) entry which is preliminary data.</text>
</comment>
<dbReference type="Pfam" id="PF00196">
    <property type="entry name" value="GerE"/>
    <property type="match status" value="1"/>
</dbReference>
<dbReference type="InterPro" id="IPR036388">
    <property type="entry name" value="WH-like_DNA-bd_sf"/>
</dbReference>
<feature type="region of interest" description="Disordered" evidence="4">
    <location>
        <begin position="715"/>
        <end position="758"/>
    </location>
</feature>
<evidence type="ECO:0000256" key="1">
    <source>
        <dbReference type="ARBA" id="ARBA00022741"/>
    </source>
</evidence>
<dbReference type="InterPro" id="IPR000792">
    <property type="entry name" value="Tscrpt_reg_LuxR_C"/>
</dbReference>
<dbReference type="InterPro" id="IPR016032">
    <property type="entry name" value="Sig_transdc_resp-reg_C-effctor"/>
</dbReference>
<evidence type="ECO:0000259" key="5">
    <source>
        <dbReference type="PROSITE" id="PS50043"/>
    </source>
</evidence>
<dbReference type="PANTHER" id="PTHR16305">
    <property type="entry name" value="TESTICULAR SOLUBLE ADENYLYL CYCLASE"/>
    <property type="match status" value="1"/>
</dbReference>
<evidence type="ECO:0000313" key="7">
    <source>
        <dbReference type="Proteomes" id="UP000635606"/>
    </source>
</evidence>
<dbReference type="InterPro" id="IPR041664">
    <property type="entry name" value="AAA_16"/>
</dbReference>
<dbReference type="PROSITE" id="PS00622">
    <property type="entry name" value="HTH_LUXR_1"/>
    <property type="match status" value="1"/>
</dbReference>
<dbReference type="PROSITE" id="PS50005">
    <property type="entry name" value="TPR"/>
    <property type="match status" value="1"/>
</dbReference>
<feature type="compositionally biased region" description="Pro residues" evidence="4">
    <location>
        <begin position="720"/>
        <end position="737"/>
    </location>
</feature>
<keyword evidence="3" id="KW-0802">TPR repeat</keyword>
<dbReference type="Pfam" id="PF13191">
    <property type="entry name" value="AAA_16"/>
    <property type="match status" value="1"/>
</dbReference>
<dbReference type="RefSeq" id="WP_203932156.1">
    <property type="nucleotide sequence ID" value="NZ_BOPH01000098.1"/>
</dbReference>
<organism evidence="6 7">
    <name type="scientific">Virgisporangium ochraceum</name>
    <dbReference type="NCBI Taxonomy" id="65505"/>
    <lineage>
        <taxon>Bacteria</taxon>
        <taxon>Bacillati</taxon>
        <taxon>Actinomycetota</taxon>
        <taxon>Actinomycetes</taxon>
        <taxon>Micromonosporales</taxon>
        <taxon>Micromonosporaceae</taxon>
        <taxon>Virgisporangium</taxon>
    </lineage>
</organism>